<organism evidence="2 3">
    <name type="scientific">Roseateles oligotrophus</name>
    <dbReference type="NCBI Taxonomy" id="1769250"/>
    <lineage>
        <taxon>Bacteria</taxon>
        <taxon>Pseudomonadati</taxon>
        <taxon>Pseudomonadota</taxon>
        <taxon>Betaproteobacteria</taxon>
        <taxon>Burkholderiales</taxon>
        <taxon>Sphaerotilaceae</taxon>
        <taxon>Roseateles</taxon>
    </lineage>
</organism>
<accession>A0A840LIY6</accession>
<keyword evidence="1" id="KW-1277">Toxin-antitoxin system</keyword>
<keyword evidence="3" id="KW-1185">Reference proteome</keyword>
<protein>
    <submittedName>
        <fullName evidence="2">Plasmid stabilization system protein ParE</fullName>
    </submittedName>
</protein>
<proteinExistence type="predicted"/>
<dbReference type="InterPro" id="IPR035093">
    <property type="entry name" value="RelE/ParE_toxin_dom_sf"/>
</dbReference>
<dbReference type="AlphaFoldDB" id="A0A840LIY6"/>
<dbReference type="Gene3D" id="3.30.2310.20">
    <property type="entry name" value="RelE-like"/>
    <property type="match status" value="1"/>
</dbReference>
<dbReference type="Pfam" id="PF05016">
    <property type="entry name" value="ParE_toxin"/>
    <property type="match status" value="1"/>
</dbReference>
<comment type="caution">
    <text evidence="2">The sequence shown here is derived from an EMBL/GenBank/DDBJ whole genome shotgun (WGS) entry which is preliminary data.</text>
</comment>
<sequence>MQARFTRQARAELLAQTRYYENLRQGLGSRFRGEVEAAALRAAEFPLHGKASAGGTRRRLVNDFPFAVIYTEIAGGVLVHAIADERRPPAYWLARLPE</sequence>
<evidence type="ECO:0000256" key="1">
    <source>
        <dbReference type="ARBA" id="ARBA00022649"/>
    </source>
</evidence>
<dbReference type="RefSeq" id="WP_184302933.1">
    <property type="nucleotide sequence ID" value="NZ_JACHLP010000008.1"/>
</dbReference>
<dbReference type="InterPro" id="IPR007712">
    <property type="entry name" value="RelE/ParE_toxin"/>
</dbReference>
<gene>
    <name evidence="2" type="ORF">HNP55_003784</name>
</gene>
<dbReference type="Proteomes" id="UP000562027">
    <property type="component" value="Unassembled WGS sequence"/>
</dbReference>
<evidence type="ECO:0000313" key="2">
    <source>
        <dbReference type="EMBL" id="MBB4845237.1"/>
    </source>
</evidence>
<dbReference type="EMBL" id="JACHLP010000008">
    <property type="protein sequence ID" value="MBB4845237.1"/>
    <property type="molecule type" value="Genomic_DNA"/>
</dbReference>
<reference evidence="2 3" key="1">
    <citation type="submission" date="2020-08" db="EMBL/GenBank/DDBJ databases">
        <title>Functional genomics of gut bacteria from endangered species of beetles.</title>
        <authorList>
            <person name="Carlos-Shanley C."/>
        </authorList>
    </citation>
    <scope>NUCLEOTIDE SEQUENCE [LARGE SCALE GENOMIC DNA]</scope>
    <source>
        <strain evidence="2 3">S00239</strain>
    </source>
</reference>
<name>A0A840LIY6_9BURK</name>
<evidence type="ECO:0000313" key="3">
    <source>
        <dbReference type="Proteomes" id="UP000562027"/>
    </source>
</evidence>